<feature type="compositionally biased region" description="Low complexity" evidence="2">
    <location>
        <begin position="476"/>
        <end position="494"/>
    </location>
</feature>
<feature type="compositionally biased region" description="Basic residues" evidence="2">
    <location>
        <begin position="1698"/>
        <end position="1707"/>
    </location>
</feature>
<feature type="compositionally biased region" description="Polar residues" evidence="2">
    <location>
        <begin position="1552"/>
        <end position="1569"/>
    </location>
</feature>
<sequence>MKTAFKTTGSPGCDFFQQKQKNPPSNLSNSQISLFSIALRMKEQSPTDNSIAPLQQSGHSYAISSLQAILSTSEVPEHLRSGLEEALLCLHQQSASSSKIDMIHPSPDEKETQQHQLSTQPLSFVCQDQTALSDSFAVSEGDEENKSDIHQQSELFVRTADINHQTPHSSQQRPSLPPSIGHSSLLSDTDGELSSASKLGSKAQTTLNDAEMYQKKLLTRRLAKERRNQKARRLFGKLLNLPSIDSHSSLEEAFILNEQKRSGLLPLAISDLSDNLPRSSLSRTINSTAETKNFVVLRTFDSVSHHHTPSPVFSSTSKSSPTPSLDGQITIHPERPQAISTPNHLPHSPLSFYSPQSQPVPTFPSVRTKSHPVQSQQLSPSTNMPQTTETGFTTSLAHQSSVQSVSDPTHDQTDSVPSARSVFSNSSQGLSISASQTSDMFSSAYSRYSHTSSVGSDSSTSIVSSFVTTTQSSLISSSSIPSSTAHSPSHSIRSQNNVHSETEKTRSDSSLAPFTPPPQPFPANSNTPHNSSDAANTDDNLIAQRGSLGDGRHSLDSREWKRLDKGHTDSLANIEQIRPILDFTEEQEEMFSLSDHDNDNTLPVLKKNALVPLPVLINPSVTPKRKALLRKYSSLPTSDSTSAPDTSTSQTGTDSHYSPITSPETSMSSTSTSCLSLMRLQSLFHPLIANGAMTMADILTIIPQDILQSLTTSSSLQPDAIPPSVISPPKTKPEQHHHIPPVLRMVNTNNSHSIRKQTISRSIKAMTLFRRDMTESISSNDSSTVSDLSHAVLSWKEETSSNRQVGGISDPWKEWEPIVSFDKHLAPVFLSSQSDSLKHFDPSNPATQTNHSLFFSNANSIRITSAQTLPARLRPSNTSRTTVGTLATHPAGVFVPRSDSLTPPSGSGSQSLSRNRTTHSTLVPTSLPLPTRSPSGSAELVPKTQLIRPSVRKGKKGAMDLFAFRTSLPHNFPSTRRSPSRSQSTSLEHLPKTLTSSSTSKSKDSLWNRTRLPPIGALGPKHKSEIIQSGFSQIRSQSLTQLASLPPHPHHVRSSRAESKSAEEGKEAHTSRSDTHPLSALVEDTSGPSLRADSATLSPRSPATVEHPAEPAITTSSSPKTRDSEQTVANLPAQVVPPGPTHSDKPQSTPDTTQQTNNSARSTDISLESDYSHLSTTSMDGFLTLSEDHSESPEQAQRPLITHQTDISSAIVYESEQEMLRRQSEDSPSLPDLQNCPHEPLQRGTASLAPPTQRLLDSRHFSRHKPPQPGFPYPTATSSNSTSSASLTISSASLQTLSTGAPLSPLGRNVSNSDWLTSKTDQNTPTAPKMGQHVLSRFRLSLQTPPPDSIFTSGPPSVEDSAFTSLPSIDYLSSISSQSQTQSQRDSFDREAALFSMDDTMSPSTSFNKPLSVFSDVPRKSLGRLLAGRKVSMSQPQLQSLHRLEPYLVNKLDDGSLWSLQIDEQGQDGWTEAASHNESPMLEDVLPVEELLRSVSPDVHQPSSHDSSKKLVSRSNSSQIQSDGSQQAESSQQLDSLHTLNRVESGSPALITESSHSLTSNVTANTNSRHTIKRMSGIIPPISPIHKSASGYLPPRTVVSNRNVSPKLLSTSTTMPLLAGLEKDGHRSDPQTAPDEPEGKDERLLSPSKPREHRHRKNKGPRATHSHRTRHRSPSQHKTLTNQHRSKTQKDLNPETRQRHHHGHRTSSTRSVKSSSLTQRSESVDWHLLMYLMNSLAVETEECDELADLSDGERKDIQELVLLQRMDAFLLLRMERDRRGLLAKREAALKKHKSKDQPSHVSHSDRQRRHTRKHRSPEESELSLHLPQHRRESVDELEGVTKTEMNARPISPQAQSDMRHAVEDQVLVKEDGEAKKKRRMEVRMEKTDDAIFSKVFEELLDITRRYKAKKVEKEKEKHDDRHSRAHSRHKSRHQPKSERISNTPPKRNISSSVPERNSSLQNDSFTSALDKTDGINEHSLSPEPPSKEFREHQHDTPGQAHNQPSDQIITVFLLPLPNTVENTARQGQNDNFFTEDTFDHRIPLNDDVNASFLRTKQVLDSMASVKQRPKSAQDREVDSILTDFESAKDTHASEMILLSNEIDFLLGKTSHDAFLKHQHSASFGKMGSYRLLTRIPTSEPPPKPKTLTKRQQEKLMWEDFTQELEDRRSKRPGKIKPTPISKMREKRPEHHAWVKQSSNRAIMEILYDMNHPEPSKNRHQRPRTAQPSFRKEPQLDLSFFVTEMETPPDQSSRSPLTSKRPQTAQSRTHRLFFAPPKPPPAPPRPSIDIKLDEVRRRRERILAEDARRREALGRQLARNQSSRSAKAITRPNTASSITRSSYTSDRPIMVRSSPLSSTTSKRQTTFNKHKYIQFSVLLICSSRIGAISDAFCDFRAKKKIIHTITEKKRQIEEQRQKEEDEIRLNRAAIIPAFRIIEPLFGQIALHQAVVQRVSLSQLISSFLLEVKTTSIFSLRLHAFRQQIIKCQRLVSSFLRCQFARLLCYERLWHREEQKLLKSPELYALPQTHPAHSISILESRFPDQMQSIYTFMKYVNTARARSRPRLAGKAQGITSHRLTQPPSTPSAVMSEADADEMSVALGLITRSHLAKKAPKKKEKKLVFLVNQRIRHSIIKQYITKIRQTQIRGMMWREKQKLVEQEKKRQSNEDEEESEDEDIIQQKGVDYWGWVSVLIREMVLLGFEEVLNRREKTEMAEDEFD</sequence>
<feature type="region of interest" description="Disordered" evidence="2">
    <location>
        <begin position="866"/>
        <end position="953"/>
    </location>
</feature>
<feature type="region of interest" description="Disordered" evidence="2">
    <location>
        <begin position="968"/>
        <end position="1021"/>
    </location>
</feature>
<feature type="compositionally biased region" description="Basic and acidic residues" evidence="2">
    <location>
        <begin position="1787"/>
        <end position="1805"/>
    </location>
</feature>
<feature type="region of interest" description="Disordered" evidence="2">
    <location>
        <begin position="1044"/>
        <end position="1169"/>
    </location>
</feature>
<dbReference type="Proteomes" id="UP001281761">
    <property type="component" value="Unassembled WGS sequence"/>
</dbReference>
<feature type="compositionally biased region" description="Polar residues" evidence="2">
    <location>
        <begin position="2248"/>
        <end position="2266"/>
    </location>
</feature>
<feature type="compositionally biased region" description="Polar residues" evidence="2">
    <location>
        <begin position="351"/>
        <end position="407"/>
    </location>
</feature>
<keyword evidence="1" id="KW-0175">Coiled coil</keyword>
<feature type="region of interest" description="Disordered" evidence="2">
    <location>
        <begin position="1909"/>
        <end position="2005"/>
    </location>
</feature>
<feature type="compositionally biased region" description="Low complexity" evidence="2">
    <location>
        <begin position="1275"/>
        <end position="1284"/>
    </location>
</feature>
<feature type="region of interest" description="Disordered" evidence="2">
    <location>
        <begin position="2163"/>
        <end position="2193"/>
    </location>
</feature>
<evidence type="ECO:0000313" key="4">
    <source>
        <dbReference type="Proteomes" id="UP001281761"/>
    </source>
</evidence>
<feature type="compositionally biased region" description="Polar residues" evidence="2">
    <location>
        <begin position="1"/>
        <end position="10"/>
    </location>
</feature>
<feature type="compositionally biased region" description="Basic and acidic residues" evidence="2">
    <location>
        <begin position="1909"/>
        <end position="1922"/>
    </location>
</feature>
<feature type="region of interest" description="Disordered" evidence="2">
    <location>
        <begin position="633"/>
        <end position="670"/>
    </location>
</feature>
<feature type="region of interest" description="Disordered" evidence="2">
    <location>
        <begin position="1216"/>
        <end position="1284"/>
    </location>
</feature>
<feature type="compositionally biased region" description="Basic and acidic residues" evidence="2">
    <location>
        <begin position="1055"/>
        <end position="1075"/>
    </location>
</feature>
<feature type="compositionally biased region" description="Basic residues" evidence="2">
    <location>
        <begin position="1651"/>
        <end position="1675"/>
    </location>
</feature>
<feature type="region of interest" description="Disordered" evidence="2">
    <location>
        <begin position="476"/>
        <end position="537"/>
    </location>
</feature>
<feature type="compositionally biased region" description="Basic residues" evidence="2">
    <location>
        <begin position="1923"/>
        <end position="1934"/>
    </location>
</feature>
<feature type="compositionally biased region" description="Polar residues" evidence="2">
    <location>
        <begin position="875"/>
        <end position="885"/>
    </location>
</feature>
<feature type="compositionally biased region" description="Polar residues" evidence="2">
    <location>
        <begin position="164"/>
        <end position="174"/>
    </location>
</feature>
<feature type="compositionally biased region" description="Polar residues" evidence="2">
    <location>
        <begin position="899"/>
        <end position="915"/>
    </location>
</feature>
<feature type="compositionally biased region" description="Basic and acidic residues" evidence="2">
    <location>
        <begin position="2182"/>
        <end position="2192"/>
    </location>
</feature>
<feature type="coiled-coil region" evidence="1">
    <location>
        <begin position="2397"/>
        <end position="2428"/>
    </location>
</feature>
<feature type="compositionally biased region" description="Low complexity" evidence="2">
    <location>
        <begin position="309"/>
        <end position="324"/>
    </location>
</feature>
<feature type="compositionally biased region" description="Polar residues" evidence="2">
    <location>
        <begin position="2353"/>
        <end position="2362"/>
    </location>
</feature>
<keyword evidence="4" id="KW-1185">Reference proteome</keyword>
<feature type="region of interest" description="Disordered" evidence="2">
    <location>
        <begin position="1495"/>
        <end position="1535"/>
    </location>
</feature>
<feature type="compositionally biased region" description="Pro residues" evidence="2">
    <location>
        <begin position="2275"/>
        <end position="2285"/>
    </location>
</feature>
<feature type="compositionally biased region" description="Polar residues" evidence="2">
    <location>
        <begin position="1146"/>
        <end position="1166"/>
    </location>
</feature>
<feature type="compositionally biased region" description="Basic residues" evidence="2">
    <location>
        <begin position="1806"/>
        <end position="1815"/>
    </location>
</feature>
<feature type="region of interest" description="Disordered" evidence="2">
    <location>
        <begin position="1550"/>
        <end position="1574"/>
    </location>
</feature>
<reference evidence="3 4" key="1">
    <citation type="journal article" date="2022" name="bioRxiv">
        <title>Genomics of Preaxostyla Flagellates Illuminates Evolutionary Transitions and the Path Towards Mitochondrial Loss.</title>
        <authorList>
            <person name="Novak L.V.F."/>
            <person name="Treitli S.C."/>
            <person name="Pyrih J."/>
            <person name="Halakuc P."/>
            <person name="Pipaliya S.V."/>
            <person name="Vacek V."/>
            <person name="Brzon O."/>
            <person name="Soukal P."/>
            <person name="Eme L."/>
            <person name="Dacks J.B."/>
            <person name="Karnkowska A."/>
            <person name="Elias M."/>
            <person name="Hampl V."/>
        </authorList>
    </citation>
    <scope>NUCLEOTIDE SEQUENCE [LARGE SCALE GENOMIC DNA]</scope>
    <source>
        <strain evidence="3">NAU3</strain>
        <tissue evidence="3">Gut</tissue>
    </source>
</reference>
<evidence type="ECO:0000313" key="3">
    <source>
        <dbReference type="EMBL" id="KAK2949673.1"/>
    </source>
</evidence>
<feature type="region of interest" description="Disordered" evidence="2">
    <location>
        <begin position="2657"/>
        <end position="2676"/>
    </location>
</feature>
<feature type="compositionally biased region" description="Low complexity" evidence="2">
    <location>
        <begin position="658"/>
        <end position="670"/>
    </location>
</feature>
<evidence type="ECO:0000256" key="2">
    <source>
        <dbReference type="SAM" id="MobiDB-lite"/>
    </source>
</evidence>
<feature type="region of interest" description="Disordered" evidence="2">
    <location>
        <begin position="1787"/>
        <end position="1880"/>
    </location>
</feature>
<organism evidence="3 4">
    <name type="scientific">Blattamonas nauphoetae</name>
    <dbReference type="NCBI Taxonomy" id="2049346"/>
    <lineage>
        <taxon>Eukaryota</taxon>
        <taxon>Metamonada</taxon>
        <taxon>Preaxostyla</taxon>
        <taxon>Oxymonadida</taxon>
        <taxon>Blattamonas</taxon>
    </lineage>
</organism>
<feature type="compositionally biased region" description="Basic and acidic residues" evidence="2">
    <location>
        <begin position="1985"/>
        <end position="1995"/>
    </location>
</feature>
<feature type="compositionally biased region" description="Polar residues" evidence="2">
    <location>
        <begin position="1940"/>
        <end position="1969"/>
    </location>
</feature>
<name>A0ABQ9XAX2_9EUKA</name>
<feature type="compositionally biased region" description="Acidic residues" evidence="2">
    <location>
        <begin position="2667"/>
        <end position="2676"/>
    </location>
</feature>
<feature type="compositionally biased region" description="Polar residues" evidence="2">
    <location>
        <begin position="2317"/>
        <end position="2344"/>
    </location>
</feature>
<proteinExistence type="predicted"/>
<feature type="region of interest" description="Disordered" evidence="2">
    <location>
        <begin position="1621"/>
        <end position="1720"/>
    </location>
</feature>
<feature type="compositionally biased region" description="Low complexity" evidence="2">
    <location>
        <begin position="918"/>
        <end position="937"/>
    </location>
</feature>
<feature type="region of interest" description="Disordered" evidence="2">
    <location>
        <begin position="1298"/>
        <end position="1329"/>
    </location>
</feature>
<feature type="compositionally biased region" description="Low complexity" evidence="2">
    <location>
        <begin position="973"/>
        <end position="1000"/>
    </location>
</feature>
<feature type="compositionally biased region" description="Polar residues" evidence="2">
    <location>
        <begin position="181"/>
        <end position="203"/>
    </location>
</feature>
<feature type="compositionally biased region" description="Low complexity" evidence="2">
    <location>
        <begin position="633"/>
        <end position="651"/>
    </location>
</feature>
<feature type="compositionally biased region" description="Polar residues" evidence="2">
    <location>
        <begin position="1519"/>
        <end position="1535"/>
    </location>
</feature>
<feature type="region of interest" description="Disordered" evidence="2">
    <location>
        <begin position="2211"/>
        <end position="2287"/>
    </location>
</feature>
<accession>A0ABQ9XAX2</accession>
<protein>
    <submittedName>
        <fullName evidence="3">Uncharacterized protein</fullName>
    </submittedName>
</protein>
<dbReference type="EMBL" id="JARBJD010000152">
    <property type="protein sequence ID" value="KAK2949673.1"/>
    <property type="molecule type" value="Genomic_DNA"/>
</dbReference>
<comment type="caution">
    <text evidence="3">The sequence shown here is derived from an EMBL/GenBank/DDBJ whole genome shotgun (WGS) entry which is preliminary data.</text>
</comment>
<feature type="compositionally biased region" description="Basic and acidic residues" evidence="2">
    <location>
        <begin position="1857"/>
        <end position="1874"/>
    </location>
</feature>
<feature type="region of interest" description="Disordered" evidence="2">
    <location>
        <begin position="306"/>
        <end position="427"/>
    </location>
</feature>
<feature type="compositionally biased region" description="Basic and acidic residues" evidence="2">
    <location>
        <begin position="1688"/>
        <end position="1697"/>
    </location>
</feature>
<feature type="compositionally biased region" description="Polar residues" evidence="2">
    <location>
        <begin position="1309"/>
        <end position="1326"/>
    </location>
</feature>
<feature type="compositionally biased region" description="Polar residues" evidence="2">
    <location>
        <begin position="17"/>
        <end position="29"/>
    </location>
</feature>
<feature type="compositionally biased region" description="Basic and acidic residues" evidence="2">
    <location>
        <begin position="2657"/>
        <end position="2666"/>
    </location>
</feature>
<gene>
    <name evidence="3" type="ORF">BLNAU_15424</name>
</gene>
<evidence type="ECO:0000256" key="1">
    <source>
        <dbReference type="SAM" id="Coils"/>
    </source>
</evidence>
<feature type="region of interest" description="Disordered" evidence="2">
    <location>
        <begin position="164"/>
        <end position="203"/>
    </location>
</feature>
<feature type="compositionally biased region" description="Polar residues" evidence="2">
    <location>
        <begin position="414"/>
        <end position="427"/>
    </location>
</feature>
<feature type="region of interest" description="Disordered" evidence="2">
    <location>
        <begin position="2313"/>
        <end position="2362"/>
    </location>
</feature>
<feature type="region of interest" description="Disordered" evidence="2">
    <location>
        <begin position="1"/>
        <end position="29"/>
    </location>
</feature>